<feature type="binding site" evidence="5">
    <location>
        <position position="36"/>
    </location>
    <ligand>
        <name>FMN</name>
        <dbReference type="ChEBI" id="CHEBI:58210"/>
    </ligand>
</feature>
<keyword evidence="3 5" id="KW-0288">FMN</keyword>
<feature type="binding site" evidence="5">
    <location>
        <begin position="92"/>
        <end position="95"/>
    </location>
    <ligand>
        <name>FMN</name>
        <dbReference type="ChEBI" id="CHEBI:58210"/>
    </ligand>
</feature>
<evidence type="ECO:0000256" key="5">
    <source>
        <dbReference type="HAMAP-Rule" id="MF_01984"/>
    </source>
</evidence>
<comment type="similarity">
    <text evidence="5">Belongs to the UbiX/PAD1 family.</text>
</comment>
<evidence type="ECO:0000313" key="8">
    <source>
        <dbReference type="Proteomes" id="UP001158045"/>
    </source>
</evidence>
<proteinExistence type="inferred from homology"/>
<dbReference type="HAMAP" id="MF_01984">
    <property type="entry name" value="ubiX_pad"/>
    <property type="match status" value="1"/>
</dbReference>
<feature type="binding site" evidence="5">
    <location>
        <position position="157"/>
    </location>
    <ligand>
        <name>dimethylallyl phosphate</name>
        <dbReference type="ChEBI" id="CHEBI:88052"/>
    </ligand>
</feature>
<dbReference type="NCBIfam" id="TIGR00421">
    <property type="entry name" value="ubiX_pad"/>
    <property type="match status" value="1"/>
</dbReference>
<feature type="binding site" evidence="5">
    <location>
        <begin position="10"/>
        <end position="12"/>
    </location>
    <ligand>
        <name>FMN</name>
        <dbReference type="ChEBI" id="CHEBI:58210"/>
    </ligand>
</feature>
<protein>
    <recommendedName>
        <fullName evidence="5">Flavin prenyltransferase UbiX</fullName>
        <ecNumber evidence="5">2.5.1.129</ecNumber>
    </recommendedName>
</protein>
<dbReference type="InterPro" id="IPR036551">
    <property type="entry name" value="Flavin_trans-like"/>
</dbReference>
<feature type="domain" description="Flavoprotein" evidence="6">
    <location>
        <begin position="2"/>
        <end position="169"/>
    </location>
</feature>
<dbReference type="SUPFAM" id="SSF52507">
    <property type="entry name" value="Homo-oligomeric flavin-containing Cys decarboxylases, HFCD"/>
    <property type="match status" value="1"/>
</dbReference>
<comment type="caution">
    <text evidence="7">The sequence shown here is derived from an EMBL/GenBank/DDBJ whole genome shotgun (WGS) entry which is preliminary data.</text>
</comment>
<name>A0ABT6NBX5_9FIRM</name>
<keyword evidence="1 5" id="KW-0637">Prenyltransferase</keyword>
<organism evidence="7 8">
    <name type="scientific">Fusibacter bizertensis</name>
    <dbReference type="NCBI Taxonomy" id="1488331"/>
    <lineage>
        <taxon>Bacteria</taxon>
        <taxon>Bacillati</taxon>
        <taxon>Bacillota</taxon>
        <taxon>Clostridia</taxon>
        <taxon>Eubacteriales</taxon>
        <taxon>Eubacteriales Family XII. Incertae Sedis</taxon>
        <taxon>Fusibacter</taxon>
    </lineage>
</organism>
<accession>A0ABT6NBX5</accession>
<dbReference type="PANTHER" id="PTHR43374:SF1">
    <property type="entry name" value="FLAVIN PRENYLTRANSFERASE PAD1, MITOCHONDRIAL"/>
    <property type="match status" value="1"/>
</dbReference>
<keyword evidence="2 5" id="KW-0285">Flavoprotein</keyword>
<comment type="caution">
    <text evidence="5">Lacks conserved residue(s) required for the propagation of feature annotation.</text>
</comment>
<evidence type="ECO:0000256" key="4">
    <source>
        <dbReference type="ARBA" id="ARBA00022679"/>
    </source>
</evidence>
<feature type="binding site" evidence="5">
    <location>
        <position position="127"/>
    </location>
    <ligand>
        <name>FMN</name>
        <dbReference type="ChEBI" id="CHEBI:58210"/>
    </ligand>
</feature>
<evidence type="ECO:0000256" key="3">
    <source>
        <dbReference type="ARBA" id="ARBA00022643"/>
    </source>
</evidence>
<evidence type="ECO:0000313" key="7">
    <source>
        <dbReference type="EMBL" id="MDH8677926.1"/>
    </source>
</evidence>
<dbReference type="EC" id="2.5.1.129" evidence="5"/>
<dbReference type="Gene3D" id="3.40.50.1950">
    <property type="entry name" value="Flavin prenyltransferase-like"/>
    <property type="match status" value="1"/>
</dbReference>
<reference evidence="7 8" key="1">
    <citation type="submission" date="2023-04" db="EMBL/GenBank/DDBJ databases">
        <title>Fusibacter bizertensis strain WBS, isolated from littoral bottom sediments of the Arctic seas - biochemical and genomic analysis.</title>
        <authorList>
            <person name="Brioukhanov A.L."/>
        </authorList>
    </citation>
    <scope>NUCLEOTIDE SEQUENCE [LARGE SCALE GENOMIC DNA]</scope>
    <source>
        <strain evidence="7 8">WBS</strain>
    </source>
</reference>
<dbReference type="Proteomes" id="UP001158045">
    <property type="component" value="Unassembled WGS sequence"/>
</dbReference>
<keyword evidence="4 5" id="KW-0808">Transferase</keyword>
<dbReference type="EMBL" id="JARYZI010000004">
    <property type="protein sequence ID" value="MDH8677926.1"/>
    <property type="molecule type" value="Genomic_DNA"/>
</dbReference>
<evidence type="ECO:0000256" key="2">
    <source>
        <dbReference type="ARBA" id="ARBA00022630"/>
    </source>
</evidence>
<evidence type="ECO:0000256" key="1">
    <source>
        <dbReference type="ARBA" id="ARBA00022602"/>
    </source>
</evidence>
<dbReference type="Pfam" id="PF02441">
    <property type="entry name" value="Flavoprotein"/>
    <property type="match status" value="1"/>
</dbReference>
<evidence type="ECO:0000259" key="6">
    <source>
        <dbReference type="Pfam" id="PF02441"/>
    </source>
</evidence>
<dbReference type="InterPro" id="IPR003382">
    <property type="entry name" value="Flavoprotein"/>
</dbReference>
<gene>
    <name evidence="5" type="primary">ubiX</name>
    <name evidence="7" type="ORF">QE109_07190</name>
</gene>
<comment type="catalytic activity">
    <reaction evidence="5">
        <text>dimethylallyl phosphate + FMNH2 = prenylated FMNH2 + phosphate</text>
        <dbReference type="Rhea" id="RHEA:37743"/>
        <dbReference type="ChEBI" id="CHEBI:43474"/>
        <dbReference type="ChEBI" id="CHEBI:57618"/>
        <dbReference type="ChEBI" id="CHEBI:87467"/>
        <dbReference type="ChEBI" id="CHEBI:88052"/>
        <dbReference type="EC" id="2.5.1.129"/>
    </reaction>
</comment>
<feature type="binding site" evidence="5">
    <location>
        <position position="173"/>
    </location>
    <ligand>
        <name>dimethylallyl phosphate</name>
        <dbReference type="ChEBI" id="CHEBI:88052"/>
    </ligand>
</feature>
<dbReference type="InterPro" id="IPR004507">
    <property type="entry name" value="UbiX-like"/>
</dbReference>
<dbReference type="PANTHER" id="PTHR43374">
    <property type="entry name" value="FLAVIN PRENYLTRANSFERASE"/>
    <property type="match status" value="1"/>
</dbReference>
<sequence>MKRIIVGLTGASGSILAYSVIEQLLALGHEVHFVTSKLGEKVMAYEMEDHFEKIIGKFMSSPLFIKYDQENLFAAISSGSFPIDGMCIVPCSMGTMGKIAGGIADSLICRAADVTLKEKRPLVLVTRETPLSGIHLENMLKLTRYGAVIMPPVPAFYNRPKTVKDIVDQTAARVLRTLGIQSDTYPIWSGNLTELGPLGGFDE</sequence>
<dbReference type="NCBIfam" id="NF004685">
    <property type="entry name" value="PRK06029.1"/>
    <property type="match status" value="1"/>
</dbReference>
<keyword evidence="8" id="KW-1185">Reference proteome</keyword>
<comment type="function">
    <text evidence="5">Flavin prenyltransferase that catalyzes the synthesis of the prenylated FMN cofactor (prenyl-FMN) for 4-hydroxy-3-polyprenylbenzoic acid decarboxylase UbiD. The prenyltransferase is metal-independent and links a dimethylallyl moiety from dimethylallyl monophosphate (DMAP) to the flavin N5 and C6 atoms of FMN.</text>
</comment>
<dbReference type="RefSeq" id="WP_281093754.1">
    <property type="nucleotide sequence ID" value="NZ_JARYZI010000004.1"/>
</dbReference>